<dbReference type="Proteomes" id="UP000000600">
    <property type="component" value="Unassembled WGS sequence"/>
</dbReference>
<proteinExistence type="predicted"/>
<dbReference type="EMBL" id="CT868241">
    <property type="protein sequence ID" value="CAK76585.1"/>
    <property type="molecule type" value="Genomic_DNA"/>
</dbReference>
<gene>
    <name evidence="1" type="ORF">GSPATT00012137001</name>
</gene>
<dbReference type="AlphaFoldDB" id="A0D0L8"/>
<dbReference type="InParanoid" id="A0D0L8"/>
<evidence type="ECO:0000313" key="1">
    <source>
        <dbReference type="EMBL" id="CAK76585.1"/>
    </source>
</evidence>
<sequence length="61" mass="7502">MQVEFELKNILYCQCSKVMNLMHFQEYIRDQTLECFLLFPSSCDQSRIQSNLIFDQRRYKQ</sequence>
<dbReference type="KEGG" id="ptm:GSPATT00012137001"/>
<dbReference type="RefSeq" id="XP_001443982.1">
    <property type="nucleotide sequence ID" value="XM_001443945.1"/>
</dbReference>
<dbReference type="GeneID" id="5029766"/>
<reference evidence="1 2" key="1">
    <citation type="journal article" date="2006" name="Nature">
        <title>Global trends of whole-genome duplications revealed by the ciliate Paramecium tetraurelia.</title>
        <authorList>
            <consortium name="Genoscope"/>
            <person name="Aury J.-M."/>
            <person name="Jaillon O."/>
            <person name="Duret L."/>
            <person name="Noel B."/>
            <person name="Jubin C."/>
            <person name="Porcel B.M."/>
            <person name="Segurens B."/>
            <person name="Daubin V."/>
            <person name="Anthouard V."/>
            <person name="Aiach N."/>
            <person name="Arnaiz O."/>
            <person name="Billaut A."/>
            <person name="Beisson J."/>
            <person name="Blanc I."/>
            <person name="Bouhouche K."/>
            <person name="Camara F."/>
            <person name="Duharcourt S."/>
            <person name="Guigo R."/>
            <person name="Gogendeau D."/>
            <person name="Katinka M."/>
            <person name="Keller A.-M."/>
            <person name="Kissmehl R."/>
            <person name="Klotz C."/>
            <person name="Koll F."/>
            <person name="Le Moue A."/>
            <person name="Lepere C."/>
            <person name="Malinsky S."/>
            <person name="Nowacki M."/>
            <person name="Nowak J.K."/>
            <person name="Plattner H."/>
            <person name="Poulain J."/>
            <person name="Ruiz F."/>
            <person name="Serrano V."/>
            <person name="Zagulski M."/>
            <person name="Dessen P."/>
            <person name="Betermier M."/>
            <person name="Weissenbach J."/>
            <person name="Scarpelli C."/>
            <person name="Schachter V."/>
            <person name="Sperling L."/>
            <person name="Meyer E."/>
            <person name="Cohen J."/>
            <person name="Wincker P."/>
        </authorList>
    </citation>
    <scope>NUCLEOTIDE SEQUENCE [LARGE SCALE GENOMIC DNA]</scope>
    <source>
        <strain evidence="1 2">Stock d4-2</strain>
    </source>
</reference>
<protein>
    <submittedName>
        <fullName evidence="1">Uncharacterized protein</fullName>
    </submittedName>
</protein>
<evidence type="ECO:0000313" key="2">
    <source>
        <dbReference type="Proteomes" id="UP000000600"/>
    </source>
</evidence>
<name>A0D0L8_PARTE</name>
<dbReference type="HOGENOM" id="CLU_2927556_0_0_1"/>
<organism evidence="1 2">
    <name type="scientific">Paramecium tetraurelia</name>
    <dbReference type="NCBI Taxonomy" id="5888"/>
    <lineage>
        <taxon>Eukaryota</taxon>
        <taxon>Sar</taxon>
        <taxon>Alveolata</taxon>
        <taxon>Ciliophora</taxon>
        <taxon>Intramacronucleata</taxon>
        <taxon>Oligohymenophorea</taxon>
        <taxon>Peniculida</taxon>
        <taxon>Parameciidae</taxon>
        <taxon>Paramecium</taxon>
    </lineage>
</organism>
<keyword evidence="2" id="KW-1185">Reference proteome</keyword>
<accession>A0D0L8</accession>